<dbReference type="CDD" id="cd00075">
    <property type="entry name" value="HATPase"/>
    <property type="match status" value="1"/>
</dbReference>
<dbReference type="InterPro" id="IPR005467">
    <property type="entry name" value="His_kinase_dom"/>
</dbReference>
<accession>A0A517XTI7</accession>
<evidence type="ECO:0000256" key="9">
    <source>
        <dbReference type="ARBA" id="ARBA00023012"/>
    </source>
</evidence>
<dbReference type="Gene3D" id="3.30.565.10">
    <property type="entry name" value="Histidine kinase-like ATPase, C-terminal domain"/>
    <property type="match status" value="1"/>
</dbReference>
<proteinExistence type="predicted"/>
<keyword evidence="5 14" id="KW-0808">Transferase</keyword>
<dbReference type="SMART" id="SM00388">
    <property type="entry name" value="HisKA"/>
    <property type="match status" value="1"/>
</dbReference>
<dbReference type="InterPro" id="IPR036890">
    <property type="entry name" value="HATPase_C_sf"/>
</dbReference>
<dbReference type="PRINTS" id="PR00344">
    <property type="entry name" value="BCTRLSENSOR"/>
</dbReference>
<keyword evidence="9" id="KW-0902">Two-component regulatory system</keyword>
<dbReference type="Proteomes" id="UP000319576">
    <property type="component" value="Chromosome"/>
</dbReference>
<evidence type="ECO:0000256" key="5">
    <source>
        <dbReference type="ARBA" id="ARBA00022679"/>
    </source>
</evidence>
<keyword evidence="15" id="KW-1185">Reference proteome</keyword>
<evidence type="ECO:0000256" key="7">
    <source>
        <dbReference type="ARBA" id="ARBA00022777"/>
    </source>
</evidence>
<evidence type="ECO:0000256" key="3">
    <source>
        <dbReference type="ARBA" id="ARBA00012438"/>
    </source>
</evidence>
<keyword evidence="10" id="KW-0472">Membrane</keyword>
<feature type="domain" description="HAMP" evidence="13">
    <location>
        <begin position="376"/>
        <end position="429"/>
    </location>
</feature>
<dbReference type="KEGG" id="uli:ETAA1_27690"/>
<feature type="domain" description="Histidine kinase" evidence="12">
    <location>
        <begin position="437"/>
        <end position="653"/>
    </location>
</feature>
<dbReference type="EC" id="2.7.13.3" evidence="3"/>
<dbReference type="InterPro" id="IPR003594">
    <property type="entry name" value="HATPase_dom"/>
</dbReference>
<dbReference type="PANTHER" id="PTHR45436:SF5">
    <property type="entry name" value="SENSOR HISTIDINE KINASE TRCS"/>
    <property type="match status" value="1"/>
</dbReference>
<comment type="catalytic activity">
    <reaction evidence="1">
        <text>ATP + protein L-histidine = ADP + protein N-phospho-L-histidine.</text>
        <dbReference type="EC" id="2.7.13.3"/>
    </reaction>
</comment>
<evidence type="ECO:0000256" key="4">
    <source>
        <dbReference type="ARBA" id="ARBA00022553"/>
    </source>
</evidence>
<keyword evidence="4" id="KW-0597">Phosphoprotein</keyword>
<dbReference type="OrthoDB" id="9786919at2"/>
<dbReference type="InterPro" id="IPR003660">
    <property type="entry name" value="HAMP_dom"/>
</dbReference>
<dbReference type="AlphaFoldDB" id="A0A517XTI7"/>
<evidence type="ECO:0000313" key="14">
    <source>
        <dbReference type="EMBL" id="QDU20808.1"/>
    </source>
</evidence>
<evidence type="ECO:0000256" key="2">
    <source>
        <dbReference type="ARBA" id="ARBA00004370"/>
    </source>
</evidence>
<sequence>MRSIRRSLLGYFLLLLAVALGLIAAFVDRYAVGAVRAREESESNRITAAFDARKLEAQAKFDAELVQEARSLAGELNRTFFKAWGRFRPPDQPRPGGKGPPEPKSPPELKGIEPRPSFPGKAPDEDGREYLRRVTALMLQPPAAGNWLPTAEAASATHRAWSPGWISFASPRTATRVQIPEMLHRPFVEGGDHTGYYQFHVVADYPGRPWQAIGTVRPARLHHDLPLDLARVEDSERELLPADEVRVEGQGVFRRAVVWTAVTPQGSRPLLIPVWHENQSYSSGAGARATSFFYPPIGPSPRAFRPDFWLRVFVHAARPQAELDSRFVAAAAERDQEIVRVHSESREELTKLRTRLAAIAVGSFLALVIGGWFIVARGLAPVRTLSDAVSRVSEKDFALPVSSAALSVELAPIHARLTQTLDQLRAAFAREKDAVADISHELRTPIASLLATIDVTLRKSRTPEQYRATLEDCRGIAKQLGQLVERIMTLASLDAGTARGAVSRVDATELAGSCAVVIRPLAEAHGLSFTLSAVGPAELDTDPDRLREVLMNLLHNAVEYNRAGGRVELAVRADAGRVVFEVRDTGIGMTDEVRAKIFERFYRADASRTATGVHAGLGLAIVKEYVERLGGAIEVESTPGEGSVFRATFPAAAGQPESLAPPPDAARPEPRVRSRPTPAAS</sequence>
<name>A0A517XTI7_9BACT</name>
<reference evidence="14 15" key="1">
    <citation type="submission" date="2019-02" db="EMBL/GenBank/DDBJ databases">
        <title>Deep-cultivation of Planctomycetes and their phenomic and genomic characterization uncovers novel biology.</title>
        <authorList>
            <person name="Wiegand S."/>
            <person name="Jogler M."/>
            <person name="Boedeker C."/>
            <person name="Pinto D."/>
            <person name="Vollmers J."/>
            <person name="Rivas-Marin E."/>
            <person name="Kohn T."/>
            <person name="Peeters S.H."/>
            <person name="Heuer A."/>
            <person name="Rast P."/>
            <person name="Oberbeckmann S."/>
            <person name="Bunk B."/>
            <person name="Jeske O."/>
            <person name="Meyerdierks A."/>
            <person name="Storesund J.E."/>
            <person name="Kallscheuer N."/>
            <person name="Luecker S."/>
            <person name="Lage O.M."/>
            <person name="Pohl T."/>
            <person name="Merkel B.J."/>
            <person name="Hornburger P."/>
            <person name="Mueller R.-W."/>
            <person name="Bruemmer F."/>
            <person name="Labrenz M."/>
            <person name="Spormann A.M."/>
            <person name="Op den Camp H."/>
            <person name="Overmann J."/>
            <person name="Amann R."/>
            <person name="Jetten M.S.M."/>
            <person name="Mascher T."/>
            <person name="Medema M.H."/>
            <person name="Devos D.P."/>
            <person name="Kaster A.-K."/>
            <person name="Ovreas L."/>
            <person name="Rohde M."/>
            <person name="Galperin M.Y."/>
            <person name="Jogler C."/>
        </authorList>
    </citation>
    <scope>NUCLEOTIDE SEQUENCE [LARGE SCALE GENOMIC DNA]</scope>
    <source>
        <strain evidence="14 15">ETA_A1</strain>
    </source>
</reference>
<dbReference type="FunFam" id="3.30.565.10:FF:000006">
    <property type="entry name" value="Sensor histidine kinase WalK"/>
    <property type="match status" value="1"/>
</dbReference>
<feature type="region of interest" description="Disordered" evidence="11">
    <location>
        <begin position="85"/>
        <end position="126"/>
    </location>
</feature>
<comment type="subcellular location">
    <subcellularLocation>
        <location evidence="2">Membrane</location>
    </subcellularLocation>
</comment>
<gene>
    <name evidence="14" type="primary">phoR_3</name>
    <name evidence="14" type="ORF">ETAA1_27690</name>
</gene>
<dbReference type="Pfam" id="PF02518">
    <property type="entry name" value="HATPase_c"/>
    <property type="match status" value="1"/>
</dbReference>
<evidence type="ECO:0000256" key="6">
    <source>
        <dbReference type="ARBA" id="ARBA00022692"/>
    </source>
</evidence>
<dbReference type="PROSITE" id="PS50885">
    <property type="entry name" value="HAMP"/>
    <property type="match status" value="1"/>
</dbReference>
<dbReference type="RefSeq" id="WP_145238989.1">
    <property type="nucleotide sequence ID" value="NZ_CP036273.1"/>
</dbReference>
<dbReference type="SMART" id="SM00387">
    <property type="entry name" value="HATPase_c"/>
    <property type="match status" value="1"/>
</dbReference>
<dbReference type="EMBL" id="CP036273">
    <property type="protein sequence ID" value="QDU20808.1"/>
    <property type="molecule type" value="Genomic_DNA"/>
</dbReference>
<keyword evidence="8" id="KW-1133">Transmembrane helix</keyword>
<evidence type="ECO:0000259" key="12">
    <source>
        <dbReference type="PROSITE" id="PS50109"/>
    </source>
</evidence>
<dbReference type="SUPFAM" id="SSF47384">
    <property type="entry name" value="Homodimeric domain of signal transducing histidine kinase"/>
    <property type="match status" value="1"/>
</dbReference>
<evidence type="ECO:0000256" key="1">
    <source>
        <dbReference type="ARBA" id="ARBA00000085"/>
    </source>
</evidence>
<dbReference type="CDD" id="cd00082">
    <property type="entry name" value="HisKA"/>
    <property type="match status" value="1"/>
</dbReference>
<evidence type="ECO:0000256" key="10">
    <source>
        <dbReference type="ARBA" id="ARBA00023136"/>
    </source>
</evidence>
<evidence type="ECO:0000259" key="13">
    <source>
        <dbReference type="PROSITE" id="PS50885"/>
    </source>
</evidence>
<dbReference type="SUPFAM" id="SSF55874">
    <property type="entry name" value="ATPase domain of HSP90 chaperone/DNA topoisomerase II/histidine kinase"/>
    <property type="match status" value="1"/>
</dbReference>
<evidence type="ECO:0000256" key="11">
    <source>
        <dbReference type="SAM" id="MobiDB-lite"/>
    </source>
</evidence>
<dbReference type="InterPro" id="IPR050428">
    <property type="entry name" value="TCS_sensor_his_kinase"/>
</dbReference>
<dbReference type="InterPro" id="IPR036097">
    <property type="entry name" value="HisK_dim/P_sf"/>
</dbReference>
<dbReference type="Gene3D" id="1.10.287.130">
    <property type="match status" value="1"/>
</dbReference>
<evidence type="ECO:0000256" key="8">
    <source>
        <dbReference type="ARBA" id="ARBA00022989"/>
    </source>
</evidence>
<keyword evidence="6" id="KW-0812">Transmembrane</keyword>
<evidence type="ECO:0000313" key="15">
    <source>
        <dbReference type="Proteomes" id="UP000319576"/>
    </source>
</evidence>
<dbReference type="InterPro" id="IPR004358">
    <property type="entry name" value="Sig_transdc_His_kin-like_C"/>
</dbReference>
<dbReference type="GO" id="GO:0005886">
    <property type="term" value="C:plasma membrane"/>
    <property type="evidence" value="ECO:0007669"/>
    <property type="project" value="TreeGrafter"/>
</dbReference>
<feature type="region of interest" description="Disordered" evidence="11">
    <location>
        <begin position="648"/>
        <end position="681"/>
    </location>
</feature>
<dbReference type="PROSITE" id="PS50109">
    <property type="entry name" value="HIS_KIN"/>
    <property type="match status" value="1"/>
</dbReference>
<dbReference type="PANTHER" id="PTHR45436">
    <property type="entry name" value="SENSOR HISTIDINE KINASE YKOH"/>
    <property type="match status" value="1"/>
</dbReference>
<organism evidence="14 15">
    <name type="scientific">Urbifossiella limnaea</name>
    <dbReference type="NCBI Taxonomy" id="2528023"/>
    <lineage>
        <taxon>Bacteria</taxon>
        <taxon>Pseudomonadati</taxon>
        <taxon>Planctomycetota</taxon>
        <taxon>Planctomycetia</taxon>
        <taxon>Gemmatales</taxon>
        <taxon>Gemmataceae</taxon>
        <taxon>Urbifossiella</taxon>
    </lineage>
</organism>
<dbReference type="GO" id="GO:0000155">
    <property type="term" value="F:phosphorelay sensor kinase activity"/>
    <property type="evidence" value="ECO:0007669"/>
    <property type="project" value="InterPro"/>
</dbReference>
<dbReference type="Gene3D" id="6.10.340.10">
    <property type="match status" value="1"/>
</dbReference>
<protein>
    <recommendedName>
        <fullName evidence="3">histidine kinase</fullName>
        <ecNumber evidence="3">2.7.13.3</ecNumber>
    </recommendedName>
</protein>
<dbReference type="Pfam" id="PF00512">
    <property type="entry name" value="HisKA"/>
    <property type="match status" value="1"/>
</dbReference>
<dbReference type="InterPro" id="IPR003661">
    <property type="entry name" value="HisK_dim/P_dom"/>
</dbReference>
<feature type="compositionally biased region" description="Pro residues" evidence="11">
    <location>
        <begin position="90"/>
        <end position="104"/>
    </location>
</feature>
<keyword evidence="7" id="KW-0418">Kinase</keyword>